<dbReference type="KEGG" id="aba:Acid345_2048"/>
<proteinExistence type="predicted"/>
<reference evidence="2 3" key="1">
    <citation type="journal article" date="2009" name="Appl. Environ. Microbiol.">
        <title>Three genomes from the phylum Acidobacteria provide insight into the lifestyles of these microorganisms in soils.</title>
        <authorList>
            <person name="Ward N.L."/>
            <person name="Challacombe J.F."/>
            <person name="Janssen P.H."/>
            <person name="Henrissat B."/>
            <person name="Coutinho P.M."/>
            <person name="Wu M."/>
            <person name="Xie G."/>
            <person name="Haft D.H."/>
            <person name="Sait M."/>
            <person name="Badger J."/>
            <person name="Barabote R.D."/>
            <person name="Bradley B."/>
            <person name="Brettin T.S."/>
            <person name="Brinkac L.M."/>
            <person name="Bruce D."/>
            <person name="Creasy T."/>
            <person name="Daugherty S.C."/>
            <person name="Davidsen T.M."/>
            <person name="DeBoy R.T."/>
            <person name="Detter J.C."/>
            <person name="Dodson R.J."/>
            <person name="Durkin A.S."/>
            <person name="Ganapathy A."/>
            <person name="Gwinn-Giglio M."/>
            <person name="Han C.S."/>
            <person name="Khouri H."/>
            <person name="Kiss H."/>
            <person name="Kothari S.P."/>
            <person name="Madupu R."/>
            <person name="Nelson K.E."/>
            <person name="Nelson W.C."/>
            <person name="Paulsen I."/>
            <person name="Penn K."/>
            <person name="Ren Q."/>
            <person name="Rosovitz M.J."/>
            <person name="Selengut J.D."/>
            <person name="Shrivastava S."/>
            <person name="Sullivan S.A."/>
            <person name="Tapia R."/>
            <person name="Thompson L.S."/>
            <person name="Watkins K.L."/>
            <person name="Yang Q."/>
            <person name="Yu C."/>
            <person name="Zafar N."/>
            <person name="Zhou L."/>
            <person name="Kuske C.R."/>
        </authorList>
    </citation>
    <scope>NUCLEOTIDE SEQUENCE [LARGE SCALE GENOMIC DNA]</scope>
    <source>
        <strain evidence="2 3">Ellin345</strain>
    </source>
</reference>
<gene>
    <name evidence="2" type="ordered locus">Acid345_2048</name>
</gene>
<organism evidence="2 3">
    <name type="scientific">Koribacter versatilis (strain Ellin345)</name>
    <dbReference type="NCBI Taxonomy" id="204669"/>
    <lineage>
        <taxon>Bacteria</taxon>
        <taxon>Pseudomonadati</taxon>
        <taxon>Acidobacteriota</taxon>
        <taxon>Terriglobia</taxon>
        <taxon>Terriglobales</taxon>
        <taxon>Candidatus Korobacteraceae</taxon>
        <taxon>Candidatus Korobacter</taxon>
    </lineage>
</organism>
<dbReference type="AlphaFoldDB" id="Q1IQ01"/>
<keyword evidence="1" id="KW-0732">Signal</keyword>
<feature type="chain" id="PRO_5004191414" evidence="1">
    <location>
        <begin position="23"/>
        <end position="118"/>
    </location>
</feature>
<name>Q1IQ01_KORVE</name>
<evidence type="ECO:0000313" key="2">
    <source>
        <dbReference type="EMBL" id="ABF41049.1"/>
    </source>
</evidence>
<evidence type="ECO:0000313" key="3">
    <source>
        <dbReference type="Proteomes" id="UP000002432"/>
    </source>
</evidence>
<dbReference type="OrthoDB" id="120196at2"/>
<dbReference type="HOGENOM" id="CLU_2081719_0_0_0"/>
<feature type="signal peptide" evidence="1">
    <location>
        <begin position="1"/>
        <end position="22"/>
    </location>
</feature>
<sequence>MKTKLITVLSLVLFLTPLSMFAASKNSQSVTFPKAVTVNGTQIPAGDYKVQWEGTGATTATINKGKKVLATTPATVTQAQSPYDGALQIEGNALQGIQFRNQAIQFNAANTAAASTGN</sequence>
<keyword evidence="3" id="KW-1185">Reference proteome</keyword>
<dbReference type="EMBL" id="CP000360">
    <property type="protein sequence ID" value="ABF41049.1"/>
    <property type="molecule type" value="Genomic_DNA"/>
</dbReference>
<dbReference type="RefSeq" id="WP_011522850.1">
    <property type="nucleotide sequence ID" value="NC_008009.1"/>
</dbReference>
<dbReference type="Proteomes" id="UP000002432">
    <property type="component" value="Chromosome"/>
</dbReference>
<accession>Q1IQ01</accession>
<evidence type="ECO:0000256" key="1">
    <source>
        <dbReference type="SAM" id="SignalP"/>
    </source>
</evidence>
<protein>
    <submittedName>
        <fullName evidence="2">Uncharacterized protein</fullName>
    </submittedName>
</protein>
<dbReference type="EnsemblBacteria" id="ABF41049">
    <property type="protein sequence ID" value="ABF41049"/>
    <property type="gene ID" value="Acid345_2048"/>
</dbReference>